<protein>
    <recommendedName>
        <fullName evidence="2">DUF11 domain-containing protein</fullName>
    </recommendedName>
</protein>
<accession>A0A9X2F686</accession>
<dbReference type="InterPro" id="IPR001434">
    <property type="entry name" value="OmcB-like_DUF11"/>
</dbReference>
<organism evidence="3 4">
    <name type="scientific">Aeoliella straminimaris</name>
    <dbReference type="NCBI Taxonomy" id="2954799"/>
    <lineage>
        <taxon>Bacteria</taxon>
        <taxon>Pseudomonadati</taxon>
        <taxon>Planctomycetota</taxon>
        <taxon>Planctomycetia</taxon>
        <taxon>Pirellulales</taxon>
        <taxon>Lacipirellulaceae</taxon>
        <taxon>Aeoliella</taxon>
    </lineage>
</organism>
<dbReference type="InterPro" id="IPR051172">
    <property type="entry name" value="Chlamydia_OmcB"/>
</dbReference>
<feature type="region of interest" description="Disordered" evidence="1">
    <location>
        <begin position="177"/>
        <end position="219"/>
    </location>
</feature>
<dbReference type="Pfam" id="PF01345">
    <property type="entry name" value="DUF11"/>
    <property type="match status" value="3"/>
</dbReference>
<evidence type="ECO:0000313" key="4">
    <source>
        <dbReference type="Proteomes" id="UP001155241"/>
    </source>
</evidence>
<dbReference type="Proteomes" id="UP001155241">
    <property type="component" value="Unassembled WGS sequence"/>
</dbReference>
<feature type="region of interest" description="Disordered" evidence="1">
    <location>
        <begin position="239"/>
        <end position="410"/>
    </location>
</feature>
<name>A0A9X2F686_9BACT</name>
<dbReference type="InterPro" id="IPR013783">
    <property type="entry name" value="Ig-like_fold"/>
</dbReference>
<keyword evidence="4" id="KW-1185">Reference proteome</keyword>
<feature type="domain" description="DUF11" evidence="2">
    <location>
        <begin position="750"/>
        <end position="846"/>
    </location>
</feature>
<feature type="domain" description="DUF11" evidence="2">
    <location>
        <begin position="636"/>
        <end position="712"/>
    </location>
</feature>
<dbReference type="EMBL" id="JAMXLR010000003">
    <property type="protein sequence ID" value="MCO6042438.1"/>
    <property type="molecule type" value="Genomic_DNA"/>
</dbReference>
<feature type="compositionally biased region" description="Polar residues" evidence="1">
    <location>
        <begin position="371"/>
        <end position="384"/>
    </location>
</feature>
<evidence type="ECO:0000313" key="3">
    <source>
        <dbReference type="EMBL" id="MCO6042438.1"/>
    </source>
</evidence>
<evidence type="ECO:0000256" key="1">
    <source>
        <dbReference type="SAM" id="MobiDB-lite"/>
    </source>
</evidence>
<sequence length="858" mass="90378">MSKPKSRRRVLLPAILATTLLAGGGVGGFLWLGTGGSSLSEETQNDLDAGFASAQEEQTEEQGNDTLEGLAGAFKREQATKAQPTEVEQPVENDSAESLAVDTSMGELDAVPEVPADRYAAADAPVEPAPVPPLPAVDDRYAALEPTEAADASLEEMSDEPHGADELVARGQSPVGALPAAEPMASTNPLRGGSESASPFGNDAPTSAAPSDGGQALPANNQAAQNAFTTPVAMPMEQTQGGYRQLETPVEAPAPADNPLRTASVQPEPAGFDGAQPLAAAQPIGAPPAEDGYEPAPMDSAPIQSAPIEPMVAEQDNYRGGGFSEPAADAFAASAPVERAPEGASSPMEAYDAQPSYGQSGGAQPVEAQPSYESQNSFTSQPATMPSGAAIDEGTGRPGERALEGPQRPSLVLQKFAPEEIQVGKQCKFVIKVRNIGQRPADNVVVEDEVPQGTRLVAAQPQAETSGPSLAWQLGTLSPGEERTMEVELMPTEEGEIGSVAKVTFASHASAKTRCTRPQLALRMSAPGEVLIGRQQRITIELHNPGTGDATNVMLLENVPENVRHQAGPALELEVGTLRAGETRRLELVLTAEKPGVVQNVLTARADGNLQVQQQVDFEVISPALSVSVDGPSRRYLERQATYTVNVDNPGTAPAKDVQLVTKLPKGMQFVRANNLGEYDVATHSVYWSLAELPQGQQGSVELVAMPIQSGDHAIEVEGRAREGLEDRTTQPVRIEGLAAIMFEVHDAQDPIEVGGSTSYEIRVVNQGSKAASNVQVTALIPPGMTVTGAQGETRHHVEAEGVVFEPLARLAPKADTVYRVDVQGKKPGDQRVLVEVRTDDITQPVRKEESTRVFGEE</sequence>
<reference evidence="3" key="1">
    <citation type="submission" date="2022-06" db="EMBL/GenBank/DDBJ databases">
        <title>Aeoliella straminimaris, a novel planctomycete from sediments.</title>
        <authorList>
            <person name="Vitorino I.R."/>
            <person name="Lage O.M."/>
        </authorList>
    </citation>
    <scope>NUCLEOTIDE SEQUENCE</scope>
    <source>
        <strain evidence="3">ICT_H6.2</strain>
    </source>
</reference>
<dbReference type="InterPro" id="IPR047589">
    <property type="entry name" value="DUF11_rpt"/>
</dbReference>
<dbReference type="RefSeq" id="WP_252850538.1">
    <property type="nucleotide sequence ID" value="NZ_JAMXLR010000003.1"/>
</dbReference>
<feature type="compositionally biased region" description="Polar residues" evidence="1">
    <location>
        <begin position="185"/>
        <end position="209"/>
    </location>
</feature>
<proteinExistence type="predicted"/>
<feature type="domain" description="DUF11" evidence="2">
    <location>
        <begin position="417"/>
        <end position="504"/>
    </location>
</feature>
<feature type="compositionally biased region" description="Basic and acidic residues" evidence="1">
    <location>
        <begin position="394"/>
        <end position="403"/>
    </location>
</feature>
<evidence type="ECO:0000259" key="2">
    <source>
        <dbReference type="Pfam" id="PF01345"/>
    </source>
</evidence>
<comment type="caution">
    <text evidence="3">The sequence shown here is derived from an EMBL/GenBank/DDBJ whole genome shotgun (WGS) entry which is preliminary data.</text>
</comment>
<dbReference type="PANTHER" id="PTHR34819:SF3">
    <property type="entry name" value="CELL SURFACE PROTEIN"/>
    <property type="match status" value="1"/>
</dbReference>
<dbReference type="AlphaFoldDB" id="A0A9X2F686"/>
<gene>
    <name evidence="3" type="ORF">NG895_00825</name>
</gene>
<dbReference type="Gene3D" id="2.60.40.10">
    <property type="entry name" value="Immunoglobulins"/>
    <property type="match status" value="3"/>
</dbReference>
<dbReference type="NCBIfam" id="TIGR01451">
    <property type="entry name" value="B_ant_repeat"/>
    <property type="match status" value="2"/>
</dbReference>
<dbReference type="PANTHER" id="PTHR34819">
    <property type="entry name" value="LARGE CYSTEINE-RICH PERIPLASMIC PROTEIN OMCB"/>
    <property type="match status" value="1"/>
</dbReference>